<dbReference type="Proteomes" id="UP000317318">
    <property type="component" value="Chromosome"/>
</dbReference>
<keyword evidence="3 6" id="KW-0012">Acyltransferase</keyword>
<name>A0A517R6H3_9PLAN</name>
<dbReference type="Pfam" id="PF01553">
    <property type="entry name" value="Acyltransferase"/>
    <property type="match status" value="1"/>
</dbReference>
<dbReference type="PANTHER" id="PTHR10434:SF11">
    <property type="entry name" value="1-ACYL-SN-GLYCEROL-3-PHOSPHATE ACYLTRANSFERASE"/>
    <property type="match status" value="1"/>
</dbReference>
<evidence type="ECO:0000313" key="7">
    <source>
        <dbReference type="Proteomes" id="UP000317318"/>
    </source>
</evidence>
<keyword evidence="4" id="KW-1133">Transmembrane helix</keyword>
<dbReference type="CDD" id="cd07989">
    <property type="entry name" value="LPLAT_AGPAT-like"/>
    <property type="match status" value="1"/>
</dbReference>
<keyword evidence="7" id="KW-1185">Reference proteome</keyword>
<dbReference type="PANTHER" id="PTHR10434">
    <property type="entry name" value="1-ACYL-SN-GLYCEROL-3-PHOSPHATE ACYLTRANSFERASE"/>
    <property type="match status" value="1"/>
</dbReference>
<reference evidence="6 7" key="1">
    <citation type="submission" date="2019-02" db="EMBL/GenBank/DDBJ databases">
        <title>Deep-cultivation of Planctomycetes and their phenomic and genomic characterization uncovers novel biology.</title>
        <authorList>
            <person name="Wiegand S."/>
            <person name="Jogler M."/>
            <person name="Boedeker C."/>
            <person name="Pinto D."/>
            <person name="Vollmers J."/>
            <person name="Rivas-Marin E."/>
            <person name="Kohn T."/>
            <person name="Peeters S.H."/>
            <person name="Heuer A."/>
            <person name="Rast P."/>
            <person name="Oberbeckmann S."/>
            <person name="Bunk B."/>
            <person name="Jeske O."/>
            <person name="Meyerdierks A."/>
            <person name="Storesund J.E."/>
            <person name="Kallscheuer N."/>
            <person name="Luecker S."/>
            <person name="Lage O.M."/>
            <person name="Pohl T."/>
            <person name="Merkel B.J."/>
            <person name="Hornburger P."/>
            <person name="Mueller R.-W."/>
            <person name="Bruemmer F."/>
            <person name="Labrenz M."/>
            <person name="Spormann A.M."/>
            <person name="Op den Camp H."/>
            <person name="Overmann J."/>
            <person name="Amann R."/>
            <person name="Jetten M.S.M."/>
            <person name="Mascher T."/>
            <person name="Medema M.H."/>
            <person name="Devos D.P."/>
            <person name="Kaster A.-K."/>
            <person name="Ovreas L."/>
            <person name="Rohde M."/>
            <person name="Galperin M.Y."/>
            <person name="Jogler C."/>
        </authorList>
    </citation>
    <scope>NUCLEOTIDE SEQUENCE [LARGE SCALE GENOMIC DNA]</scope>
    <source>
        <strain evidence="6 7">Pan189</strain>
    </source>
</reference>
<dbReference type="OrthoDB" id="9803035at2"/>
<comment type="pathway">
    <text evidence="1">Lipid metabolism.</text>
</comment>
<dbReference type="EMBL" id="CP036268">
    <property type="protein sequence ID" value="QDT39504.1"/>
    <property type="molecule type" value="Genomic_DNA"/>
</dbReference>
<keyword evidence="4" id="KW-0812">Transmembrane</keyword>
<feature type="domain" description="Phospholipid/glycerol acyltransferase" evidence="5">
    <location>
        <begin position="39"/>
        <end position="160"/>
    </location>
</feature>
<evidence type="ECO:0000259" key="5">
    <source>
        <dbReference type="SMART" id="SM00563"/>
    </source>
</evidence>
<accession>A0A517R6H3</accession>
<feature type="transmembrane region" description="Helical" evidence="4">
    <location>
        <begin position="6"/>
        <end position="25"/>
    </location>
</feature>
<dbReference type="SUPFAM" id="SSF69593">
    <property type="entry name" value="Glycerol-3-phosphate (1)-acyltransferase"/>
    <property type="match status" value="1"/>
</dbReference>
<dbReference type="RefSeq" id="WP_145365637.1">
    <property type="nucleotide sequence ID" value="NZ_CP036268.1"/>
</dbReference>
<keyword evidence="4" id="KW-0472">Membrane</keyword>
<protein>
    <submittedName>
        <fullName evidence="6">2-acyl-glycerophospho-ethanolamine acyltransferase</fullName>
    </submittedName>
</protein>
<dbReference type="AlphaFoldDB" id="A0A517R6H3"/>
<evidence type="ECO:0000256" key="2">
    <source>
        <dbReference type="ARBA" id="ARBA00022679"/>
    </source>
</evidence>
<evidence type="ECO:0000256" key="4">
    <source>
        <dbReference type="SAM" id="Phobius"/>
    </source>
</evidence>
<dbReference type="InterPro" id="IPR002123">
    <property type="entry name" value="Plipid/glycerol_acylTrfase"/>
</dbReference>
<dbReference type="KEGG" id="svp:Pan189_39120"/>
<dbReference type="GO" id="GO:0003841">
    <property type="term" value="F:1-acylglycerol-3-phosphate O-acyltransferase activity"/>
    <property type="evidence" value="ECO:0007669"/>
    <property type="project" value="TreeGrafter"/>
</dbReference>
<dbReference type="GO" id="GO:0006654">
    <property type="term" value="P:phosphatidic acid biosynthetic process"/>
    <property type="evidence" value="ECO:0007669"/>
    <property type="project" value="TreeGrafter"/>
</dbReference>
<evidence type="ECO:0000256" key="3">
    <source>
        <dbReference type="ARBA" id="ARBA00023315"/>
    </source>
</evidence>
<gene>
    <name evidence="6" type="ORF">Pan189_39120</name>
</gene>
<dbReference type="SMART" id="SM00563">
    <property type="entry name" value="PlsC"/>
    <property type="match status" value="1"/>
</dbReference>
<evidence type="ECO:0000256" key="1">
    <source>
        <dbReference type="ARBA" id="ARBA00005189"/>
    </source>
</evidence>
<sequence length="220" mass="24989">MINNTLRYIFFLCIVRPVVLLLIGVNVRNIERLPGAGPALLVANHNSHLDTMVLISLFGMKRLHLVRPVAAADHFLRNAWLTWFSKSIIGIIPIERTIKSAHRDPLKGVDESLGRDEIVILFPEGSRGEPEVRETFKTGVAHIARRHPDVPLTPVFLHGLGRALPKGEGVLVPFFCDCFIGKQVPWDPDRDAFMHDLERSIEKLSHAAHRPDWEKYEENY</sequence>
<evidence type="ECO:0000313" key="6">
    <source>
        <dbReference type="EMBL" id="QDT39504.1"/>
    </source>
</evidence>
<proteinExistence type="predicted"/>
<keyword evidence="2 6" id="KW-0808">Transferase</keyword>
<organism evidence="6 7">
    <name type="scientific">Stratiformator vulcanicus</name>
    <dbReference type="NCBI Taxonomy" id="2527980"/>
    <lineage>
        <taxon>Bacteria</taxon>
        <taxon>Pseudomonadati</taxon>
        <taxon>Planctomycetota</taxon>
        <taxon>Planctomycetia</taxon>
        <taxon>Planctomycetales</taxon>
        <taxon>Planctomycetaceae</taxon>
        <taxon>Stratiformator</taxon>
    </lineage>
</organism>